<comment type="subcellular location">
    <subcellularLocation>
        <location evidence="5">Cytoplasm</location>
    </subcellularLocation>
</comment>
<comment type="similarity">
    <text evidence="5">Belongs to the RimM family.</text>
</comment>
<keyword evidence="2 5" id="KW-0690">Ribosome biogenesis</keyword>
<dbReference type="GO" id="GO:0006364">
    <property type="term" value="P:rRNA processing"/>
    <property type="evidence" value="ECO:0007669"/>
    <property type="project" value="UniProtKB-UniRule"/>
</dbReference>
<dbReference type="InterPro" id="IPR036976">
    <property type="entry name" value="RimM_N_sf"/>
</dbReference>
<dbReference type="GO" id="GO:0005737">
    <property type="term" value="C:cytoplasm"/>
    <property type="evidence" value="ECO:0007669"/>
    <property type="project" value="UniProtKB-SubCell"/>
</dbReference>
<dbReference type="RefSeq" id="WP_327078615.1">
    <property type="nucleotide sequence ID" value="NZ_FUHU01000026.1"/>
</dbReference>
<evidence type="ECO:0000259" key="7">
    <source>
        <dbReference type="Pfam" id="PF24986"/>
    </source>
</evidence>
<dbReference type="HAMAP" id="MF_00014">
    <property type="entry name" value="Ribosome_mat_RimM"/>
    <property type="match status" value="1"/>
</dbReference>
<dbReference type="GO" id="GO:0005840">
    <property type="term" value="C:ribosome"/>
    <property type="evidence" value="ECO:0007669"/>
    <property type="project" value="InterPro"/>
</dbReference>
<feature type="domain" description="Ribosome maturation factor RimM PRC barrel" evidence="7">
    <location>
        <begin position="101"/>
        <end position="167"/>
    </location>
</feature>
<accession>A0A1R4FLN2</accession>
<evidence type="ECO:0000256" key="4">
    <source>
        <dbReference type="ARBA" id="ARBA00023186"/>
    </source>
</evidence>
<dbReference type="InterPro" id="IPR011033">
    <property type="entry name" value="PRC_barrel-like_sf"/>
</dbReference>
<keyword evidence="3 5" id="KW-0698">rRNA processing</keyword>
<dbReference type="InterPro" id="IPR011961">
    <property type="entry name" value="RimM"/>
</dbReference>
<evidence type="ECO:0000259" key="6">
    <source>
        <dbReference type="Pfam" id="PF01782"/>
    </source>
</evidence>
<dbReference type="Gene3D" id="2.40.30.60">
    <property type="entry name" value="RimM"/>
    <property type="match status" value="1"/>
</dbReference>
<dbReference type="Pfam" id="PF24986">
    <property type="entry name" value="PRC_RimM"/>
    <property type="match status" value="1"/>
</dbReference>
<organism evidence="8 9">
    <name type="scientific">Agrococcus casei LMG 22410</name>
    <dbReference type="NCBI Taxonomy" id="1255656"/>
    <lineage>
        <taxon>Bacteria</taxon>
        <taxon>Bacillati</taxon>
        <taxon>Actinomycetota</taxon>
        <taxon>Actinomycetes</taxon>
        <taxon>Micrococcales</taxon>
        <taxon>Microbacteriaceae</taxon>
        <taxon>Agrococcus</taxon>
    </lineage>
</organism>
<sequence length="176" mass="19473">MRVGRLTKAHGLKGGLKIELYTDEPQRRFTKGATFTLQVPAASKWHRKSLEMTDFRVYNGHPVGFFKGVDDRSEAETLVKAILWVDQDPLELPAEPDAWYVHQLSGLKVVRDGVAIGIVSRVDAFPAQDILVIDVDGAEVMMPFIKAFVPSVDLQEGTVTITPPGGLFEELPDEAE</sequence>
<dbReference type="SUPFAM" id="SSF50447">
    <property type="entry name" value="Translation proteins"/>
    <property type="match status" value="1"/>
</dbReference>
<dbReference type="GO" id="GO:0042274">
    <property type="term" value="P:ribosomal small subunit biogenesis"/>
    <property type="evidence" value="ECO:0007669"/>
    <property type="project" value="UniProtKB-UniRule"/>
</dbReference>
<name>A0A1R4FLN2_9MICO</name>
<evidence type="ECO:0000256" key="1">
    <source>
        <dbReference type="ARBA" id="ARBA00022490"/>
    </source>
</evidence>
<dbReference type="InterPro" id="IPR056792">
    <property type="entry name" value="PRC_RimM"/>
</dbReference>
<proteinExistence type="inferred from homology"/>
<dbReference type="Gene3D" id="2.30.30.240">
    <property type="entry name" value="PRC-barrel domain"/>
    <property type="match status" value="1"/>
</dbReference>
<evidence type="ECO:0000313" key="8">
    <source>
        <dbReference type="EMBL" id="SJM56799.1"/>
    </source>
</evidence>
<keyword evidence="1 5" id="KW-0963">Cytoplasm</keyword>
<dbReference type="Proteomes" id="UP000195787">
    <property type="component" value="Unassembled WGS sequence"/>
</dbReference>
<dbReference type="EMBL" id="FUHU01000026">
    <property type="protein sequence ID" value="SJM56799.1"/>
    <property type="molecule type" value="Genomic_DNA"/>
</dbReference>
<comment type="function">
    <text evidence="5">An accessory protein needed during the final step in the assembly of 30S ribosomal subunit, possibly for assembly of the head region. Essential for efficient processing of 16S rRNA. May be needed both before and after RbfA during the maturation of 16S rRNA. It has affinity for free ribosomal 30S subunits but not for 70S ribosomes.</text>
</comment>
<dbReference type="InterPro" id="IPR009000">
    <property type="entry name" value="Transl_B-barrel_sf"/>
</dbReference>
<feature type="domain" description="RimM N-terminal" evidence="6">
    <location>
        <begin position="3"/>
        <end position="88"/>
    </location>
</feature>
<dbReference type="NCBIfam" id="TIGR02273">
    <property type="entry name" value="16S_RimM"/>
    <property type="match status" value="1"/>
</dbReference>
<dbReference type="GO" id="GO:0043022">
    <property type="term" value="F:ribosome binding"/>
    <property type="evidence" value="ECO:0007669"/>
    <property type="project" value="InterPro"/>
</dbReference>
<dbReference type="Pfam" id="PF01782">
    <property type="entry name" value="RimM"/>
    <property type="match status" value="1"/>
</dbReference>
<dbReference type="AlphaFoldDB" id="A0A1R4FLN2"/>
<evidence type="ECO:0000256" key="5">
    <source>
        <dbReference type="HAMAP-Rule" id="MF_00014"/>
    </source>
</evidence>
<keyword evidence="4 5" id="KW-0143">Chaperone</keyword>
<protein>
    <recommendedName>
        <fullName evidence="5">Ribosome maturation factor RimM</fullName>
    </recommendedName>
</protein>
<dbReference type="SUPFAM" id="SSF50346">
    <property type="entry name" value="PRC-barrel domain"/>
    <property type="match status" value="1"/>
</dbReference>
<dbReference type="PANTHER" id="PTHR33692">
    <property type="entry name" value="RIBOSOME MATURATION FACTOR RIMM"/>
    <property type="match status" value="1"/>
</dbReference>
<dbReference type="GeneID" id="303172599"/>
<dbReference type="InterPro" id="IPR002676">
    <property type="entry name" value="RimM_N"/>
</dbReference>
<reference evidence="8 9" key="1">
    <citation type="submission" date="2017-02" db="EMBL/GenBank/DDBJ databases">
        <authorList>
            <person name="Peterson S.W."/>
        </authorList>
    </citation>
    <scope>NUCLEOTIDE SEQUENCE [LARGE SCALE GENOMIC DNA]</scope>
    <source>
        <strain evidence="8 9">LMG 22410</strain>
    </source>
</reference>
<gene>
    <name evidence="5" type="primary">rimM</name>
    <name evidence="8" type="ORF">CZ674_05165</name>
</gene>
<evidence type="ECO:0000256" key="3">
    <source>
        <dbReference type="ARBA" id="ARBA00022552"/>
    </source>
</evidence>
<evidence type="ECO:0000313" key="9">
    <source>
        <dbReference type="Proteomes" id="UP000195787"/>
    </source>
</evidence>
<dbReference type="PANTHER" id="PTHR33692:SF1">
    <property type="entry name" value="RIBOSOME MATURATION FACTOR RIMM"/>
    <property type="match status" value="1"/>
</dbReference>
<comment type="domain">
    <text evidence="5">The PRC barrel domain binds ribosomal protein uS19.</text>
</comment>
<comment type="subunit">
    <text evidence="5">Binds ribosomal protein uS19.</text>
</comment>
<keyword evidence="9" id="KW-1185">Reference proteome</keyword>
<evidence type="ECO:0000256" key="2">
    <source>
        <dbReference type="ARBA" id="ARBA00022517"/>
    </source>
</evidence>